<protein>
    <recommendedName>
        <fullName evidence="2">F-box domain-containing protein</fullName>
    </recommendedName>
</protein>
<dbReference type="PANTHER" id="PTHR12100:SF1">
    <property type="entry name" value="RECYCLIN-1"/>
    <property type="match status" value="1"/>
</dbReference>
<feature type="region of interest" description="Disordered" evidence="1">
    <location>
        <begin position="596"/>
        <end position="689"/>
    </location>
</feature>
<evidence type="ECO:0000256" key="1">
    <source>
        <dbReference type="SAM" id="MobiDB-lite"/>
    </source>
</evidence>
<feature type="region of interest" description="Disordered" evidence="1">
    <location>
        <begin position="1"/>
        <end position="29"/>
    </location>
</feature>
<dbReference type="AlphaFoldDB" id="A0A0C3MH90"/>
<dbReference type="OrthoDB" id="5554140at2759"/>
<accession>A0A0C3MH90</accession>
<dbReference type="InterPro" id="IPR048627">
    <property type="entry name" value="Sec10_HB"/>
</dbReference>
<dbReference type="GO" id="GO:0006887">
    <property type="term" value="P:exocytosis"/>
    <property type="evidence" value="ECO:0007669"/>
    <property type="project" value="TreeGrafter"/>
</dbReference>
<evidence type="ECO:0000259" key="2">
    <source>
        <dbReference type="PROSITE" id="PS50181"/>
    </source>
</evidence>
<sequence>MDKWATLEPVRLHSTGGPPTGPSSAKSPLAPSRLLARTSLLRPKLPSIPYLGPLPIDIHIQIISHLPITSVPPYARVCRAAAALCRDEKIWEKHWVSLGVEKYGFEGVLDRLDREREERVKGKLAKSPATINVVEQDVIEEDDDFGAFATATTVPRASASNPFDFGGFVGVPPLEPLGSPGSLTQVTGTLDSSKGTFRERYRRAHTLLKPLLPALLSPPHVILTTLFPQKVEAESASDTLRFQSQVLHVLSLFLSPALQPVLAWPSLLSALRAAIDRFDASLLTAFDAADRKGDEAIMKDAAWASWEVFQGTSAAVASNTRSLFGGGGGSEWEMGRVWAEKKEIFYEGDRWDPKANITDNATLDFRPMDDFMSHILDAIRTHGSTAVRIFPPSSGVLRAFADRVTLDVVGEYITPLLSQARAVSNEVFLKATAATFAQAWRIVDVLLDVASRGGSSPSETSVESPKPQENGRPSGRTSGDAFVTRNQAEDIVFRMFEPNMDEYLDEEIESAKQSFETICKEWERQLSEATATPADARFLSSHNPAQVKRNVLASFTDVLLLPVTIVPRAMGAVAEGARTGASAAVTGISMLNPQRWGGVGGSSSSGRTVPQPGYGVAGDEYAGGASIFELGDDEDDPDGARDKRSSVRSIDTVSSLAPPASKRSTLASINSTSTSTSRTSSPAPSIISKSTSNKAFTFDRLQLLLSLDIALEIMHADRESLKRAETFQSYPGSYGHRVRETIEELFILMLQAMSERHIQPGFAKAIEQMQTYKPSEHEETASVAPLMQFFELVHIADTIQSMMQVYFDKEISRHIDKTDFLNGVVREKKRFENSLDDSVAGGLNTGTELLMKQVEHIILIKTGAREYYPMEGATMELKPTVGCTEAVACLQRHCKLLKGSTSKDVLEVFYQEVGIRLNAIIQKHLKRQIVSLEGGFQVIADLNAYHAFIASLKVPQITADFANLKMLGHVFIVEDAKDLAQIVRDVTRYGGSFRPEDVYEFIQRRSDWKKIEKTVDKTMYNLSFKEDCIIC</sequence>
<dbReference type="PANTHER" id="PTHR12100">
    <property type="entry name" value="SEC10"/>
    <property type="match status" value="1"/>
</dbReference>
<dbReference type="InterPro" id="IPR009976">
    <property type="entry name" value="Sec10-like"/>
</dbReference>
<dbReference type="GO" id="GO:0000145">
    <property type="term" value="C:exocyst"/>
    <property type="evidence" value="ECO:0007669"/>
    <property type="project" value="TreeGrafter"/>
</dbReference>
<name>A0A0C3MH90_9AGAM</name>
<dbReference type="InterPro" id="IPR036047">
    <property type="entry name" value="F-box-like_dom_sf"/>
</dbReference>
<organism evidence="3 4">
    <name type="scientific">Tulasnella calospora MUT 4182</name>
    <dbReference type="NCBI Taxonomy" id="1051891"/>
    <lineage>
        <taxon>Eukaryota</taxon>
        <taxon>Fungi</taxon>
        <taxon>Dikarya</taxon>
        <taxon>Basidiomycota</taxon>
        <taxon>Agaricomycotina</taxon>
        <taxon>Agaricomycetes</taxon>
        <taxon>Cantharellales</taxon>
        <taxon>Tulasnellaceae</taxon>
        <taxon>Tulasnella</taxon>
    </lineage>
</organism>
<feature type="region of interest" description="Disordered" evidence="1">
    <location>
        <begin position="454"/>
        <end position="481"/>
    </location>
</feature>
<keyword evidence="4" id="KW-1185">Reference proteome</keyword>
<dbReference type="HOGENOM" id="CLU_003875_1_0_1"/>
<dbReference type="Pfam" id="PF07393">
    <property type="entry name" value="Sec10_HB"/>
    <property type="match status" value="1"/>
</dbReference>
<feature type="domain" description="F-box" evidence="2">
    <location>
        <begin position="48"/>
        <end position="94"/>
    </location>
</feature>
<evidence type="ECO:0000313" key="4">
    <source>
        <dbReference type="Proteomes" id="UP000054248"/>
    </source>
</evidence>
<dbReference type="STRING" id="1051891.A0A0C3MH90"/>
<reference evidence="4" key="2">
    <citation type="submission" date="2015-01" db="EMBL/GenBank/DDBJ databases">
        <title>Evolutionary Origins and Diversification of the Mycorrhizal Mutualists.</title>
        <authorList>
            <consortium name="DOE Joint Genome Institute"/>
            <consortium name="Mycorrhizal Genomics Consortium"/>
            <person name="Kohler A."/>
            <person name="Kuo A."/>
            <person name="Nagy L.G."/>
            <person name="Floudas D."/>
            <person name="Copeland A."/>
            <person name="Barry K.W."/>
            <person name="Cichocki N."/>
            <person name="Veneault-Fourrey C."/>
            <person name="LaButti K."/>
            <person name="Lindquist E.A."/>
            <person name="Lipzen A."/>
            <person name="Lundell T."/>
            <person name="Morin E."/>
            <person name="Murat C."/>
            <person name="Riley R."/>
            <person name="Ohm R."/>
            <person name="Sun H."/>
            <person name="Tunlid A."/>
            <person name="Henrissat B."/>
            <person name="Grigoriev I.V."/>
            <person name="Hibbett D.S."/>
            <person name="Martin F."/>
        </authorList>
    </citation>
    <scope>NUCLEOTIDE SEQUENCE [LARGE SCALE GENOMIC DNA]</scope>
    <source>
        <strain evidence="4">MUT 4182</strain>
    </source>
</reference>
<dbReference type="Proteomes" id="UP000054248">
    <property type="component" value="Unassembled WGS sequence"/>
</dbReference>
<dbReference type="Gene3D" id="1.20.1280.50">
    <property type="match status" value="1"/>
</dbReference>
<dbReference type="InterPro" id="IPR001810">
    <property type="entry name" value="F-box_dom"/>
</dbReference>
<proteinExistence type="predicted"/>
<gene>
    <name evidence="3" type="ORF">M407DRAFT_17949</name>
</gene>
<dbReference type="PROSITE" id="PS50181">
    <property type="entry name" value="FBOX"/>
    <property type="match status" value="1"/>
</dbReference>
<feature type="compositionally biased region" description="Polar residues" evidence="1">
    <location>
        <begin position="454"/>
        <end position="463"/>
    </location>
</feature>
<feature type="compositionally biased region" description="Low complexity" evidence="1">
    <location>
        <begin position="664"/>
        <end position="688"/>
    </location>
</feature>
<dbReference type="Pfam" id="PF00646">
    <property type="entry name" value="F-box"/>
    <property type="match status" value="1"/>
</dbReference>
<dbReference type="EMBL" id="KN822950">
    <property type="protein sequence ID" value="KIO33077.1"/>
    <property type="molecule type" value="Genomic_DNA"/>
</dbReference>
<dbReference type="SUPFAM" id="SSF81383">
    <property type="entry name" value="F-box domain"/>
    <property type="match status" value="1"/>
</dbReference>
<dbReference type="GO" id="GO:0006893">
    <property type="term" value="P:Golgi to plasma membrane transport"/>
    <property type="evidence" value="ECO:0007669"/>
    <property type="project" value="TreeGrafter"/>
</dbReference>
<reference evidence="3 4" key="1">
    <citation type="submission" date="2014-04" db="EMBL/GenBank/DDBJ databases">
        <authorList>
            <consortium name="DOE Joint Genome Institute"/>
            <person name="Kuo A."/>
            <person name="Girlanda M."/>
            <person name="Perotto S."/>
            <person name="Kohler A."/>
            <person name="Nagy L.G."/>
            <person name="Floudas D."/>
            <person name="Copeland A."/>
            <person name="Barry K.W."/>
            <person name="Cichocki N."/>
            <person name="Veneault-Fourrey C."/>
            <person name="LaButti K."/>
            <person name="Lindquist E.A."/>
            <person name="Lipzen A."/>
            <person name="Lundell T."/>
            <person name="Morin E."/>
            <person name="Murat C."/>
            <person name="Sun H."/>
            <person name="Tunlid A."/>
            <person name="Henrissat B."/>
            <person name="Grigoriev I.V."/>
            <person name="Hibbett D.S."/>
            <person name="Martin F."/>
            <person name="Nordberg H.P."/>
            <person name="Cantor M.N."/>
            <person name="Hua S.X."/>
        </authorList>
    </citation>
    <scope>NUCLEOTIDE SEQUENCE [LARGE SCALE GENOMIC DNA]</scope>
    <source>
        <strain evidence="3 4">MUT 4182</strain>
    </source>
</reference>
<evidence type="ECO:0000313" key="3">
    <source>
        <dbReference type="EMBL" id="KIO33077.1"/>
    </source>
</evidence>